<evidence type="ECO:0000313" key="2">
    <source>
        <dbReference type="EMBL" id="CAE8616958.1"/>
    </source>
</evidence>
<gene>
    <name evidence="2" type="ORF">PGLA1383_LOCUS34625</name>
    <name evidence="3" type="ORF">PGLA2088_LOCUS14932</name>
</gene>
<accession>A0A813J396</accession>
<proteinExistence type="predicted"/>
<feature type="compositionally biased region" description="Low complexity" evidence="1">
    <location>
        <begin position="113"/>
        <end position="126"/>
    </location>
</feature>
<organism evidence="3 4">
    <name type="scientific">Polarella glacialis</name>
    <name type="common">Dinoflagellate</name>
    <dbReference type="NCBI Taxonomy" id="89957"/>
    <lineage>
        <taxon>Eukaryota</taxon>
        <taxon>Sar</taxon>
        <taxon>Alveolata</taxon>
        <taxon>Dinophyceae</taxon>
        <taxon>Suessiales</taxon>
        <taxon>Suessiaceae</taxon>
        <taxon>Polarella</taxon>
    </lineage>
</organism>
<dbReference type="EMBL" id="CAJNNV010026016">
    <property type="protein sequence ID" value="CAE8616958.1"/>
    <property type="molecule type" value="Genomic_DNA"/>
</dbReference>
<evidence type="ECO:0000313" key="5">
    <source>
        <dbReference type="Proteomes" id="UP000654075"/>
    </source>
</evidence>
<dbReference type="OMA" id="IKENRCR"/>
<reference evidence="3" key="1">
    <citation type="submission" date="2021-02" db="EMBL/GenBank/DDBJ databases">
        <authorList>
            <person name="Dougan E. K."/>
            <person name="Rhodes N."/>
            <person name="Thang M."/>
            <person name="Chan C."/>
        </authorList>
    </citation>
    <scope>NUCLEOTIDE SEQUENCE</scope>
</reference>
<feature type="region of interest" description="Disordered" evidence="1">
    <location>
        <begin position="81"/>
        <end position="126"/>
    </location>
</feature>
<keyword evidence="5" id="KW-1185">Reference proteome</keyword>
<evidence type="ECO:0000256" key="1">
    <source>
        <dbReference type="SAM" id="MobiDB-lite"/>
    </source>
</evidence>
<dbReference type="Proteomes" id="UP000654075">
    <property type="component" value="Unassembled WGS sequence"/>
</dbReference>
<protein>
    <submittedName>
        <fullName evidence="3">Uncharacterized protein</fullName>
    </submittedName>
</protein>
<name>A0A813J396_POLGL</name>
<comment type="caution">
    <text evidence="3">The sequence shown here is derived from an EMBL/GenBank/DDBJ whole genome shotgun (WGS) entry which is preliminary data.</text>
</comment>
<evidence type="ECO:0000313" key="3">
    <source>
        <dbReference type="EMBL" id="CAE8662557.1"/>
    </source>
</evidence>
<dbReference type="Proteomes" id="UP000626109">
    <property type="component" value="Unassembled WGS sequence"/>
</dbReference>
<dbReference type="AlphaFoldDB" id="A0A813J396"/>
<sequence>MSIVTDAKNWNDLVETEQRLAKMYVMGRFGPGAKGDPDGDGGPYDPWNNDQVAPLNGIKRCYAIPQVSGPGAHRLWASQGAQEKLPPLPGSAERRRTPAEGSRCTSAASGLMRRSSSAPSVASSRRSRYSVASLRTVVEEAVRQEVEKACVAPATTAAQALEAKMHAGVARRHKTLLASSYQLDYPGCRSAAGAHKS</sequence>
<evidence type="ECO:0000313" key="4">
    <source>
        <dbReference type="Proteomes" id="UP000626109"/>
    </source>
</evidence>
<dbReference type="EMBL" id="CAJNNW010018210">
    <property type="protein sequence ID" value="CAE8662557.1"/>
    <property type="molecule type" value="Genomic_DNA"/>
</dbReference>